<dbReference type="AlphaFoldDB" id="A0A1I4WUP3"/>
<dbReference type="Gene3D" id="2.60.40.420">
    <property type="entry name" value="Cupredoxins - blue copper proteins"/>
    <property type="match status" value="3"/>
</dbReference>
<dbReference type="EMBL" id="FOVC01000003">
    <property type="protein sequence ID" value="SFN17062.1"/>
    <property type="molecule type" value="Genomic_DNA"/>
</dbReference>
<evidence type="ECO:0000256" key="5">
    <source>
        <dbReference type="ARBA" id="ARBA00041027"/>
    </source>
</evidence>
<keyword evidence="2" id="KW-0479">Metal-binding</keyword>
<feature type="domain" description="Plastocyanin-like" evidence="9">
    <location>
        <begin position="181"/>
        <end position="294"/>
    </location>
</feature>
<sequence length="541" mass="59015">MQRRDFLRYSAALGLTCGFPCWRSASAAAQPRISLPVPDLLKPDANGQLTLVAQTGVSRWRGTSASSWGYNGSLLGPAIQLQRGTPVTINLLNALPEVTTVHWHGLLIPGSADGGPHSPLAPGQQVKVQFTPDQPAATCWFHPHLHGRTGYQVAQGLAGLLMINDNASGQVNLPQQWGVDDIPLIIQDKRLNGQGQIDYQLDEMAAAIGWFGDLPLTNGVVYPHQAVPRGWLRFRLLNGSNARTLDLRTSDNRRLYVIASDGGLLAEPVSVETLQMLPGERFEVLIDARDGKTFDIETLPVSQPGMTLAPWDKPLALVTIQPLHIFSSGTLPDSLVKLPTVVVPCGINQRLLQLSMDPQLDQQGMAALMARYGQQAMAGMTMDSHGHGEMDGMPGANQAHDSMAVQPMDEHGHGAMNGMPAKEPPYDFHQGNKINGQAFNMHKTAFAVPQGTYEKWVISGEGDMMRHPFHIHGTQFRILSENGKPPAAHRQGWKDIVDVNGGRSEVLVRFDHPADAQHPYMAHCHLLEHEDTGMMLSFTVA</sequence>
<dbReference type="RefSeq" id="WP_092876317.1">
    <property type="nucleotide sequence ID" value="NZ_FOVC01000003.1"/>
</dbReference>
<keyword evidence="13" id="KW-1185">Reference proteome</keyword>
<dbReference type="InterPro" id="IPR011706">
    <property type="entry name" value="Cu-oxidase_C"/>
</dbReference>
<evidence type="ECO:0000259" key="9">
    <source>
        <dbReference type="Pfam" id="PF00394"/>
    </source>
</evidence>
<keyword evidence="3" id="KW-0560">Oxidoreductase</keyword>
<evidence type="ECO:0000256" key="7">
    <source>
        <dbReference type="ARBA" id="ARBA00043090"/>
    </source>
</evidence>
<dbReference type="InterPro" id="IPR011707">
    <property type="entry name" value="Cu-oxidase-like_N"/>
</dbReference>
<feature type="domain" description="Plastocyanin-like" evidence="11">
    <location>
        <begin position="55"/>
        <end position="167"/>
    </location>
</feature>
<organism evidence="12 13">
    <name type="scientific">Izhakiella capsodis</name>
    <dbReference type="NCBI Taxonomy" id="1367852"/>
    <lineage>
        <taxon>Bacteria</taxon>
        <taxon>Pseudomonadati</taxon>
        <taxon>Pseudomonadota</taxon>
        <taxon>Gammaproteobacteria</taxon>
        <taxon>Enterobacterales</taxon>
        <taxon>Erwiniaceae</taxon>
        <taxon>Izhakiella</taxon>
    </lineage>
</organism>
<dbReference type="Proteomes" id="UP000242222">
    <property type="component" value="Unassembled WGS sequence"/>
</dbReference>
<dbReference type="STRING" id="1367852.SAMN05216516_10364"/>
<dbReference type="PANTHER" id="PTHR48267">
    <property type="entry name" value="CUPREDOXIN SUPERFAMILY PROTEIN"/>
    <property type="match status" value="1"/>
</dbReference>
<dbReference type="SUPFAM" id="SSF49503">
    <property type="entry name" value="Cupredoxins"/>
    <property type="match status" value="3"/>
</dbReference>
<evidence type="ECO:0000313" key="12">
    <source>
        <dbReference type="EMBL" id="SFN17062.1"/>
    </source>
</evidence>
<evidence type="ECO:0000256" key="3">
    <source>
        <dbReference type="ARBA" id="ARBA00023002"/>
    </source>
</evidence>
<dbReference type="PROSITE" id="PS51318">
    <property type="entry name" value="TAT"/>
    <property type="match status" value="1"/>
</dbReference>
<evidence type="ECO:0000256" key="2">
    <source>
        <dbReference type="ARBA" id="ARBA00022723"/>
    </source>
</evidence>
<evidence type="ECO:0000256" key="1">
    <source>
        <dbReference type="ARBA" id="ARBA00011245"/>
    </source>
</evidence>
<gene>
    <name evidence="12" type="ORF">SAMN05216516_10364</name>
</gene>
<comment type="subunit">
    <text evidence="1">Monomer.</text>
</comment>
<evidence type="ECO:0000256" key="6">
    <source>
        <dbReference type="ARBA" id="ARBA00042896"/>
    </source>
</evidence>
<dbReference type="GO" id="GO:0005507">
    <property type="term" value="F:copper ion binding"/>
    <property type="evidence" value="ECO:0007669"/>
    <property type="project" value="InterPro"/>
</dbReference>
<dbReference type="GO" id="GO:0016491">
    <property type="term" value="F:oxidoreductase activity"/>
    <property type="evidence" value="ECO:0007669"/>
    <property type="project" value="UniProtKB-KW"/>
</dbReference>
<dbReference type="CDD" id="cd13890">
    <property type="entry name" value="CuRO_3_CueO_FtsP"/>
    <property type="match status" value="1"/>
</dbReference>
<dbReference type="InterPro" id="IPR002355">
    <property type="entry name" value="Cu_oxidase_Cu_BS"/>
</dbReference>
<dbReference type="Pfam" id="PF07732">
    <property type="entry name" value="Cu-oxidase_3"/>
    <property type="match status" value="1"/>
</dbReference>
<dbReference type="InterPro" id="IPR045087">
    <property type="entry name" value="Cu-oxidase_fam"/>
</dbReference>
<evidence type="ECO:0000256" key="4">
    <source>
        <dbReference type="ARBA" id="ARBA00038978"/>
    </source>
</evidence>
<evidence type="ECO:0000259" key="10">
    <source>
        <dbReference type="Pfam" id="PF07731"/>
    </source>
</evidence>
<name>A0A1I4WUP3_9GAMM</name>
<dbReference type="InterPro" id="IPR006311">
    <property type="entry name" value="TAT_signal"/>
</dbReference>
<dbReference type="CDD" id="cd13867">
    <property type="entry name" value="CuRO_2_CueO_FtsP"/>
    <property type="match status" value="1"/>
</dbReference>
<feature type="domain" description="Plastocyanin-like" evidence="10">
    <location>
        <begin position="430"/>
        <end position="540"/>
    </location>
</feature>
<protein>
    <recommendedName>
        <fullName evidence="5">Multicopper oxidase CueO</fullName>
        <ecNumber evidence="4">1.16.3.4</ecNumber>
    </recommendedName>
    <alternativeName>
        <fullName evidence="6">Copper efflux oxidase</fullName>
    </alternativeName>
    <alternativeName>
        <fullName evidence="7">Cuprous oxidase</fullName>
    </alternativeName>
</protein>
<accession>A0A1I4WUP3</accession>
<dbReference type="Pfam" id="PF00394">
    <property type="entry name" value="Cu-oxidase"/>
    <property type="match status" value="1"/>
</dbReference>
<dbReference type="EC" id="1.16.3.4" evidence="4"/>
<reference evidence="13" key="1">
    <citation type="submission" date="2016-10" db="EMBL/GenBank/DDBJ databases">
        <authorList>
            <person name="Varghese N."/>
            <person name="Submissions S."/>
        </authorList>
    </citation>
    <scope>NUCLEOTIDE SEQUENCE [LARGE SCALE GENOMIC DNA]</scope>
    <source>
        <strain evidence="13">N6PO6</strain>
    </source>
</reference>
<dbReference type="NCBIfam" id="NF008205">
    <property type="entry name" value="PRK10965.1"/>
    <property type="match status" value="1"/>
</dbReference>
<comment type="catalytic activity">
    <reaction evidence="8">
        <text>4 Cu(+) + O2 + 4 H(+) = 4 Cu(2+) + 2 H2O</text>
        <dbReference type="Rhea" id="RHEA:30083"/>
        <dbReference type="ChEBI" id="CHEBI:15377"/>
        <dbReference type="ChEBI" id="CHEBI:15378"/>
        <dbReference type="ChEBI" id="CHEBI:15379"/>
        <dbReference type="ChEBI" id="CHEBI:29036"/>
        <dbReference type="ChEBI" id="CHEBI:49552"/>
        <dbReference type="EC" id="1.16.3.4"/>
    </reaction>
    <physiologicalReaction direction="left-to-right" evidence="8">
        <dbReference type="Rhea" id="RHEA:30084"/>
    </physiologicalReaction>
</comment>
<dbReference type="Pfam" id="PF07731">
    <property type="entry name" value="Cu-oxidase_2"/>
    <property type="match status" value="1"/>
</dbReference>
<dbReference type="OrthoDB" id="9757546at2"/>
<dbReference type="PROSITE" id="PS00080">
    <property type="entry name" value="MULTICOPPER_OXIDASE2"/>
    <property type="match status" value="1"/>
</dbReference>
<proteinExistence type="predicted"/>
<dbReference type="PANTHER" id="PTHR48267:SF1">
    <property type="entry name" value="BILIRUBIN OXIDASE"/>
    <property type="match status" value="1"/>
</dbReference>
<dbReference type="InterPro" id="IPR001117">
    <property type="entry name" value="Cu-oxidase_2nd"/>
</dbReference>
<evidence type="ECO:0000259" key="11">
    <source>
        <dbReference type="Pfam" id="PF07732"/>
    </source>
</evidence>
<evidence type="ECO:0000313" key="13">
    <source>
        <dbReference type="Proteomes" id="UP000242222"/>
    </source>
</evidence>
<evidence type="ECO:0000256" key="8">
    <source>
        <dbReference type="ARBA" id="ARBA00048092"/>
    </source>
</evidence>
<dbReference type="InterPro" id="IPR008972">
    <property type="entry name" value="Cupredoxin"/>
</dbReference>